<feature type="transmembrane region" description="Helical" evidence="1">
    <location>
        <begin position="281"/>
        <end position="303"/>
    </location>
</feature>
<feature type="transmembrane region" description="Helical" evidence="1">
    <location>
        <begin position="62"/>
        <end position="84"/>
    </location>
</feature>
<dbReference type="Proteomes" id="UP001596227">
    <property type="component" value="Unassembled WGS sequence"/>
</dbReference>
<dbReference type="EMBL" id="JBHSSB010000004">
    <property type="protein sequence ID" value="MFC6294061.1"/>
    <property type="molecule type" value="Genomic_DNA"/>
</dbReference>
<keyword evidence="3" id="KW-1185">Reference proteome</keyword>
<comment type="caution">
    <text evidence="2">The sequence shown here is derived from an EMBL/GenBank/DDBJ whole genome shotgun (WGS) entry which is preliminary data.</text>
</comment>
<sequence>MSIIFTIATLVLLIVGCGLFYLNWRRPYLQPTTAPKNLTAQFKLQRRARQTATAAHPGLKGLFLTSQISLWLGIVLWLISSYLVETKLDLLVISTAISWTSAILMVAGAALLTVYPLIWSSASYHYWTNQSLTKQPFVLSDKKAFHNFQRRQIWGTVAIAIAGLLFWTIRILAIGTNPTISIQDLVMALIAGIPVIALVVGLVQLPYLHQNRYLQITSPEVRFGQQHYQATKALLQHQPALKTKVITVHVIRGIGYLLGLISIWILFRNIIAPAFATDLTAVFPAAIVALIGLCCVESVGFFWPQRNYDYLRALDTTNLPFKIAEPETFHRFKMHLRTYHVAAIIIWLSIWLVILGSYYYLTLMAVYSSYAY</sequence>
<evidence type="ECO:0000256" key="1">
    <source>
        <dbReference type="SAM" id="Phobius"/>
    </source>
</evidence>
<keyword evidence="1" id="KW-0472">Membrane</keyword>
<organism evidence="2 3">
    <name type="scientific">Lactiplantibacillus daoliensis</name>
    <dbReference type="NCBI Taxonomy" id="2559916"/>
    <lineage>
        <taxon>Bacteria</taxon>
        <taxon>Bacillati</taxon>
        <taxon>Bacillota</taxon>
        <taxon>Bacilli</taxon>
        <taxon>Lactobacillales</taxon>
        <taxon>Lactobacillaceae</taxon>
        <taxon>Lactiplantibacillus</taxon>
    </lineage>
</organism>
<evidence type="ECO:0008006" key="4">
    <source>
        <dbReference type="Google" id="ProtNLM"/>
    </source>
</evidence>
<keyword evidence="1" id="KW-1133">Transmembrane helix</keyword>
<protein>
    <recommendedName>
        <fullName evidence="4">Integral membrane protein</fullName>
    </recommendedName>
</protein>
<feature type="transmembrane region" description="Helical" evidence="1">
    <location>
        <begin position="153"/>
        <end position="173"/>
    </location>
</feature>
<evidence type="ECO:0000313" key="3">
    <source>
        <dbReference type="Proteomes" id="UP001596227"/>
    </source>
</evidence>
<name>A0ABW1UFU6_9LACO</name>
<dbReference type="RefSeq" id="WP_137607560.1">
    <property type="nucleotide sequence ID" value="NZ_BJDH01000005.1"/>
</dbReference>
<evidence type="ECO:0000313" key="2">
    <source>
        <dbReference type="EMBL" id="MFC6294061.1"/>
    </source>
</evidence>
<feature type="transmembrane region" description="Helical" evidence="1">
    <location>
        <begin position="339"/>
        <end position="361"/>
    </location>
</feature>
<gene>
    <name evidence="2" type="ORF">ACFQH1_02275</name>
</gene>
<feature type="transmembrane region" description="Helical" evidence="1">
    <location>
        <begin position="6"/>
        <end position="24"/>
    </location>
</feature>
<feature type="transmembrane region" description="Helical" evidence="1">
    <location>
        <begin position="96"/>
        <end position="118"/>
    </location>
</feature>
<reference evidence="3" key="1">
    <citation type="journal article" date="2019" name="Int. J. Syst. Evol. Microbiol.">
        <title>The Global Catalogue of Microorganisms (GCM) 10K type strain sequencing project: providing services to taxonomists for standard genome sequencing and annotation.</title>
        <authorList>
            <consortium name="The Broad Institute Genomics Platform"/>
            <consortium name="The Broad Institute Genome Sequencing Center for Infectious Disease"/>
            <person name="Wu L."/>
            <person name="Ma J."/>
        </authorList>
    </citation>
    <scope>NUCLEOTIDE SEQUENCE [LARGE SCALE GENOMIC DNA]</scope>
    <source>
        <strain evidence="3">CCM 8934</strain>
    </source>
</reference>
<proteinExistence type="predicted"/>
<feature type="transmembrane region" description="Helical" evidence="1">
    <location>
        <begin position="254"/>
        <end position="275"/>
    </location>
</feature>
<feature type="transmembrane region" description="Helical" evidence="1">
    <location>
        <begin position="185"/>
        <end position="208"/>
    </location>
</feature>
<accession>A0ABW1UFU6</accession>
<keyword evidence="1" id="KW-0812">Transmembrane</keyword>